<dbReference type="NCBIfam" id="NF033484">
    <property type="entry name" value="Stp1_PP2C_phos"/>
    <property type="match status" value="1"/>
</dbReference>
<sequence>MKVAYQTDVGHQRSQNQDRVAGFTDKRGNQLVVIADGIGGNRSGDVAAEMTVKRLGHRFIEDGPENPLEAIRWFAREVQLINDEILKKSKEKVAYQGMGTTMVAAIAFDKTLVVANIGDSRGYLFHDGVMTQVTIDHSLVNELVKNGDITEEEALKLPQSNIITRAIGISPDARIEVNRFKFNSADQLLMCSDGLFKTVDKQVLKKVLEADEAISTKCQRLVTMANEAGGPDNITVLIGLNDKSQEG</sequence>
<dbReference type="RefSeq" id="WP_289558605.1">
    <property type="nucleotide sequence ID" value="NZ_JAUDEO010000002.1"/>
</dbReference>
<dbReference type="CDD" id="cd00143">
    <property type="entry name" value="PP2Cc"/>
    <property type="match status" value="1"/>
</dbReference>
<dbReference type="EMBL" id="JAUDEO010000002">
    <property type="protein sequence ID" value="MDM8333067.1"/>
    <property type="molecule type" value="Genomic_DNA"/>
</dbReference>
<feature type="domain" description="PPM-type phosphatase" evidence="1">
    <location>
        <begin position="2"/>
        <end position="241"/>
    </location>
</feature>
<dbReference type="PANTHER" id="PTHR47992">
    <property type="entry name" value="PROTEIN PHOSPHATASE"/>
    <property type="match status" value="1"/>
</dbReference>
<dbReference type="InterPro" id="IPR015655">
    <property type="entry name" value="PP2C"/>
</dbReference>
<dbReference type="PROSITE" id="PS51746">
    <property type="entry name" value="PPM_2"/>
    <property type="match status" value="1"/>
</dbReference>
<dbReference type="SMART" id="SM00331">
    <property type="entry name" value="PP2C_SIG"/>
    <property type="match status" value="1"/>
</dbReference>
<dbReference type="SMART" id="SM00332">
    <property type="entry name" value="PP2Cc"/>
    <property type="match status" value="1"/>
</dbReference>
<name>A0ABT7VK08_9LACO</name>
<proteinExistence type="predicted"/>
<reference evidence="2 3" key="3">
    <citation type="submission" date="2023-06" db="EMBL/GenBank/DDBJ databases">
        <authorList>
            <person name="Zeman M."/>
            <person name="Kubasova T."/>
            <person name="Jahodarova E."/>
            <person name="Nykrynova M."/>
            <person name="Rychlik I."/>
        </authorList>
    </citation>
    <scope>NUCLEOTIDE SEQUENCE [LARGE SCALE GENOMIC DNA]</scope>
    <source>
        <strain evidence="2 3">105_WCHN</strain>
    </source>
</reference>
<evidence type="ECO:0000313" key="2">
    <source>
        <dbReference type="EMBL" id="MDM8333067.1"/>
    </source>
</evidence>
<keyword evidence="3" id="KW-1185">Reference proteome</keyword>
<protein>
    <submittedName>
        <fullName evidence="2">Stp1/IreP family PP2C-type Ser/Thr phosphatase</fullName>
    </submittedName>
</protein>
<gene>
    <name evidence="2" type="ORF">QUW46_00505</name>
</gene>
<comment type="caution">
    <text evidence="2">The sequence shown here is derived from an EMBL/GenBank/DDBJ whole genome shotgun (WGS) entry which is preliminary data.</text>
</comment>
<dbReference type="Proteomes" id="UP001529423">
    <property type="component" value="Unassembled WGS sequence"/>
</dbReference>
<evidence type="ECO:0000259" key="1">
    <source>
        <dbReference type="PROSITE" id="PS51746"/>
    </source>
</evidence>
<accession>A0ABT7VK08</accession>
<dbReference type="Pfam" id="PF13672">
    <property type="entry name" value="PP2C_2"/>
    <property type="match status" value="1"/>
</dbReference>
<reference evidence="2 3" key="1">
    <citation type="submission" date="2023-06" db="EMBL/GenBank/DDBJ databases">
        <title>Identification and characterization of horizontal gene transfer across gut microbiota members of farm animals based on homology search.</title>
        <authorList>
            <person name="Schwarzerova J."/>
            <person name="Nykrynova M."/>
            <person name="Jureckova K."/>
            <person name="Cejkova D."/>
            <person name="Rychlik I."/>
        </authorList>
    </citation>
    <scope>NUCLEOTIDE SEQUENCE [LARGE SCALE GENOMIC DNA]</scope>
    <source>
        <strain evidence="2 3">105_WCHN</strain>
    </source>
</reference>
<organism evidence="2 3">
    <name type="scientific">Limosilactobacillus panis</name>
    <dbReference type="NCBI Taxonomy" id="47493"/>
    <lineage>
        <taxon>Bacteria</taxon>
        <taxon>Bacillati</taxon>
        <taxon>Bacillota</taxon>
        <taxon>Bacilli</taxon>
        <taxon>Lactobacillales</taxon>
        <taxon>Lactobacillaceae</taxon>
        <taxon>Limosilactobacillus</taxon>
    </lineage>
</organism>
<evidence type="ECO:0000313" key="3">
    <source>
        <dbReference type="Proteomes" id="UP001529423"/>
    </source>
</evidence>
<reference evidence="3" key="2">
    <citation type="submission" date="2023-06" db="EMBL/GenBank/DDBJ databases">
        <title>Identification and characterization of horizontal gene transfer across gut microbiota members of farm animals based on homology search.</title>
        <authorList>
            <person name="Zeman M."/>
            <person name="Kubasova T."/>
            <person name="Jahodarova E."/>
            <person name="Nykrynova M."/>
            <person name="Rychlik I."/>
        </authorList>
    </citation>
    <scope>NUCLEOTIDE SEQUENCE [LARGE SCALE GENOMIC DNA]</scope>
    <source>
        <strain evidence="3">105_WCHN</strain>
    </source>
</reference>
<dbReference type="InterPro" id="IPR001932">
    <property type="entry name" value="PPM-type_phosphatase-like_dom"/>
</dbReference>